<accession>A0A5J6WSY1</accession>
<name>A0A5J6WSY1_9GAMM</name>
<dbReference type="GO" id="GO:0008803">
    <property type="term" value="F:bis(5'-nucleosyl)-tetraphosphatase (symmetrical) activity"/>
    <property type="evidence" value="ECO:0007669"/>
    <property type="project" value="TreeGrafter"/>
</dbReference>
<dbReference type="EMBL" id="CP040449">
    <property type="protein sequence ID" value="QFI53417.1"/>
    <property type="molecule type" value="Genomic_DNA"/>
</dbReference>
<dbReference type="KEGG" id="asim:FE240_00990"/>
<proteinExistence type="predicted"/>
<dbReference type="PANTHER" id="PTHR42850:SF10">
    <property type="entry name" value="SERINE_THREONINE-PROTEIN PHOSPHATASE 1"/>
    <property type="match status" value="1"/>
</dbReference>
<organism evidence="2 3">
    <name type="scientific">Aeromonas simiae</name>
    <dbReference type="NCBI Taxonomy" id="218936"/>
    <lineage>
        <taxon>Bacteria</taxon>
        <taxon>Pseudomonadati</taxon>
        <taxon>Pseudomonadota</taxon>
        <taxon>Gammaproteobacteria</taxon>
        <taxon>Aeromonadales</taxon>
        <taxon>Aeromonadaceae</taxon>
        <taxon>Aeromonas</taxon>
    </lineage>
</organism>
<dbReference type="Pfam" id="PF00149">
    <property type="entry name" value="Metallophos"/>
    <property type="match status" value="1"/>
</dbReference>
<dbReference type="Proteomes" id="UP000594034">
    <property type="component" value="Chromosome"/>
</dbReference>
<reference evidence="2 3" key="1">
    <citation type="submission" date="2019-05" db="EMBL/GenBank/DDBJ databases">
        <title>OXA-830, a novel chromosomally encoded expanded-spectrum class D beta-lactamase in Aeromonas simiae.</title>
        <authorList>
            <person name="Zhou W."/>
            <person name="Chen Q."/>
        </authorList>
    </citation>
    <scope>NUCLEOTIDE SEQUENCE [LARGE SCALE GENOMIC DNA]</scope>
    <source>
        <strain evidence="2 3">A6</strain>
    </source>
</reference>
<evidence type="ECO:0000313" key="3">
    <source>
        <dbReference type="Proteomes" id="UP000594034"/>
    </source>
</evidence>
<protein>
    <submittedName>
        <fullName evidence="2">Metallophosphoesterase</fullName>
    </submittedName>
</protein>
<dbReference type="InterPro" id="IPR004843">
    <property type="entry name" value="Calcineurin-like_PHP"/>
</dbReference>
<feature type="domain" description="Calcineurin-like phosphoesterase" evidence="1">
    <location>
        <begin position="12"/>
        <end position="195"/>
    </location>
</feature>
<keyword evidence="3" id="KW-1185">Reference proteome</keyword>
<gene>
    <name evidence="2" type="ORF">FE240_00990</name>
</gene>
<dbReference type="RefSeq" id="WP_193003035.1">
    <property type="nucleotide sequence ID" value="NZ_CP040449.1"/>
</dbReference>
<dbReference type="GO" id="GO:0005737">
    <property type="term" value="C:cytoplasm"/>
    <property type="evidence" value="ECO:0007669"/>
    <property type="project" value="TreeGrafter"/>
</dbReference>
<dbReference type="GO" id="GO:0016791">
    <property type="term" value="F:phosphatase activity"/>
    <property type="evidence" value="ECO:0007669"/>
    <property type="project" value="TreeGrafter"/>
</dbReference>
<sequence length="228" mass="25643">MHRHIDVSGTAWFMGDLHGCLSQLEAALARSNFRPERGDALIAVGDLIDRGPDSLACLALLEQPWFYSVLGNHEAMLLEAMAGDRQAGALWRRNGGEWADQLARGERRHLYQLLPRVRDLPLALTVRLAGGERIGVVHADPITHDWRLLDEAFCERYRRDLLWQRQRITTLLLGGHIDAQIAGIDRVVMGHTPLRGHWLRRGNLCWLDTGAAYHGHLTLLDQHALLAG</sequence>
<dbReference type="SUPFAM" id="SSF56300">
    <property type="entry name" value="Metallo-dependent phosphatases"/>
    <property type="match status" value="1"/>
</dbReference>
<dbReference type="InterPro" id="IPR050126">
    <property type="entry name" value="Ap4A_hydrolase"/>
</dbReference>
<evidence type="ECO:0000259" key="1">
    <source>
        <dbReference type="Pfam" id="PF00149"/>
    </source>
</evidence>
<dbReference type="GO" id="GO:0110154">
    <property type="term" value="P:RNA decapping"/>
    <property type="evidence" value="ECO:0007669"/>
    <property type="project" value="TreeGrafter"/>
</dbReference>
<dbReference type="Gene3D" id="3.60.21.10">
    <property type="match status" value="1"/>
</dbReference>
<dbReference type="AlphaFoldDB" id="A0A5J6WSY1"/>
<dbReference type="InterPro" id="IPR029052">
    <property type="entry name" value="Metallo-depent_PP-like"/>
</dbReference>
<dbReference type="PANTHER" id="PTHR42850">
    <property type="entry name" value="METALLOPHOSPHOESTERASE"/>
    <property type="match status" value="1"/>
</dbReference>
<evidence type="ECO:0000313" key="2">
    <source>
        <dbReference type="EMBL" id="QFI53417.1"/>
    </source>
</evidence>